<dbReference type="Proteomes" id="UP000054248">
    <property type="component" value="Unassembled WGS sequence"/>
</dbReference>
<gene>
    <name evidence="2" type="ORF">M407DRAFT_133106</name>
</gene>
<dbReference type="AlphaFoldDB" id="A0A0C3KH39"/>
<evidence type="ECO:0000313" key="3">
    <source>
        <dbReference type="Proteomes" id="UP000054248"/>
    </source>
</evidence>
<proteinExistence type="predicted"/>
<accession>A0A0C3KH39</accession>
<feature type="compositionally biased region" description="Polar residues" evidence="1">
    <location>
        <begin position="124"/>
        <end position="135"/>
    </location>
</feature>
<name>A0A0C3KH39_9AGAM</name>
<keyword evidence="3" id="KW-1185">Reference proteome</keyword>
<feature type="compositionally biased region" description="Basic and acidic residues" evidence="1">
    <location>
        <begin position="88"/>
        <end position="105"/>
    </location>
</feature>
<dbReference type="EMBL" id="KN823160">
    <property type="protein sequence ID" value="KIO20818.1"/>
    <property type="molecule type" value="Genomic_DNA"/>
</dbReference>
<evidence type="ECO:0000256" key="1">
    <source>
        <dbReference type="SAM" id="MobiDB-lite"/>
    </source>
</evidence>
<reference evidence="2 3" key="1">
    <citation type="submission" date="2014-04" db="EMBL/GenBank/DDBJ databases">
        <authorList>
            <consortium name="DOE Joint Genome Institute"/>
            <person name="Kuo A."/>
            <person name="Girlanda M."/>
            <person name="Perotto S."/>
            <person name="Kohler A."/>
            <person name="Nagy L.G."/>
            <person name="Floudas D."/>
            <person name="Copeland A."/>
            <person name="Barry K.W."/>
            <person name="Cichocki N."/>
            <person name="Veneault-Fourrey C."/>
            <person name="LaButti K."/>
            <person name="Lindquist E.A."/>
            <person name="Lipzen A."/>
            <person name="Lundell T."/>
            <person name="Morin E."/>
            <person name="Murat C."/>
            <person name="Sun H."/>
            <person name="Tunlid A."/>
            <person name="Henrissat B."/>
            <person name="Grigoriev I.V."/>
            <person name="Hibbett D.S."/>
            <person name="Martin F."/>
            <person name="Nordberg H.P."/>
            <person name="Cantor M.N."/>
            <person name="Hua S.X."/>
        </authorList>
    </citation>
    <scope>NUCLEOTIDE SEQUENCE [LARGE SCALE GENOMIC DNA]</scope>
    <source>
        <strain evidence="2 3">MUT 4182</strain>
    </source>
</reference>
<protein>
    <submittedName>
        <fullName evidence="2">Uncharacterized protein</fullName>
    </submittedName>
</protein>
<feature type="region of interest" description="Disordered" evidence="1">
    <location>
        <begin position="54"/>
        <end position="135"/>
    </location>
</feature>
<dbReference type="HOGENOM" id="CLU_1887277_0_0_1"/>
<evidence type="ECO:0000313" key="2">
    <source>
        <dbReference type="EMBL" id="KIO20818.1"/>
    </source>
</evidence>
<reference evidence="3" key="2">
    <citation type="submission" date="2015-01" db="EMBL/GenBank/DDBJ databases">
        <title>Evolutionary Origins and Diversification of the Mycorrhizal Mutualists.</title>
        <authorList>
            <consortium name="DOE Joint Genome Institute"/>
            <consortium name="Mycorrhizal Genomics Consortium"/>
            <person name="Kohler A."/>
            <person name="Kuo A."/>
            <person name="Nagy L.G."/>
            <person name="Floudas D."/>
            <person name="Copeland A."/>
            <person name="Barry K.W."/>
            <person name="Cichocki N."/>
            <person name="Veneault-Fourrey C."/>
            <person name="LaButti K."/>
            <person name="Lindquist E.A."/>
            <person name="Lipzen A."/>
            <person name="Lundell T."/>
            <person name="Morin E."/>
            <person name="Murat C."/>
            <person name="Riley R."/>
            <person name="Ohm R."/>
            <person name="Sun H."/>
            <person name="Tunlid A."/>
            <person name="Henrissat B."/>
            <person name="Grigoriev I.V."/>
            <person name="Hibbett D.S."/>
            <person name="Martin F."/>
        </authorList>
    </citation>
    <scope>NUCLEOTIDE SEQUENCE [LARGE SCALE GENOMIC DNA]</scope>
    <source>
        <strain evidence="3">MUT 4182</strain>
    </source>
</reference>
<sequence>MVDSTSDALLHEQRAVHELHSLLPLLEERTHQRQDLRAWENAWTKVSEQNRVEVAGIEEDDQQEEVHQRRKRRGGKRNTAWKNKRRQQKDDNERLVARDCHERSPRHLFTPHPSPSDIEPTPSMYFSRTALQSHN</sequence>
<organism evidence="2 3">
    <name type="scientific">Tulasnella calospora MUT 4182</name>
    <dbReference type="NCBI Taxonomy" id="1051891"/>
    <lineage>
        <taxon>Eukaryota</taxon>
        <taxon>Fungi</taxon>
        <taxon>Dikarya</taxon>
        <taxon>Basidiomycota</taxon>
        <taxon>Agaricomycotina</taxon>
        <taxon>Agaricomycetes</taxon>
        <taxon>Cantharellales</taxon>
        <taxon>Tulasnellaceae</taxon>
        <taxon>Tulasnella</taxon>
    </lineage>
</organism>